<dbReference type="GO" id="GO:0010181">
    <property type="term" value="F:FMN binding"/>
    <property type="evidence" value="ECO:0007669"/>
    <property type="project" value="UniProtKB-UniRule"/>
</dbReference>
<comment type="function">
    <text evidence="6">Also exhibits azoreductase activity. Catalyzes the reductive cleavage of the azo bond in aromatic azo compounds to the corresponding amines.</text>
</comment>
<dbReference type="GO" id="GO:0009055">
    <property type="term" value="F:electron transfer activity"/>
    <property type="evidence" value="ECO:0007669"/>
    <property type="project" value="UniProtKB-UniRule"/>
</dbReference>
<dbReference type="GO" id="GO:0016655">
    <property type="term" value="F:oxidoreductase activity, acting on NAD(P)H, quinone or similar compound as acceptor"/>
    <property type="evidence" value="ECO:0007669"/>
    <property type="project" value="InterPro"/>
</dbReference>
<gene>
    <name evidence="6" type="primary">azoR</name>
    <name evidence="8" type="ORF">I595_2492</name>
</gene>
<protein>
    <recommendedName>
        <fullName evidence="6">FMN dependent NADH:quinone oxidoreductase</fullName>
        <ecNumber evidence="6">1.6.5.-</ecNumber>
    </recommendedName>
    <alternativeName>
        <fullName evidence="6">Azo-dye reductase</fullName>
    </alternativeName>
    <alternativeName>
        <fullName evidence="6">FMN-dependent NADH-azo compound oxidoreductase</fullName>
    </alternativeName>
    <alternativeName>
        <fullName evidence="6">FMN-dependent NADH-azoreductase</fullName>
        <ecNumber evidence="6">1.7.1.17</ecNumber>
    </alternativeName>
</protein>
<keyword evidence="2 6" id="KW-0288">FMN</keyword>
<dbReference type="InterPro" id="IPR050104">
    <property type="entry name" value="FMN-dep_NADH:Q_OxRdtase_AzoR1"/>
</dbReference>
<organism evidence="8 9">
    <name type="scientific">Croceitalea dokdonensis DOKDO 023</name>
    <dbReference type="NCBI Taxonomy" id="1300341"/>
    <lineage>
        <taxon>Bacteria</taxon>
        <taxon>Pseudomonadati</taxon>
        <taxon>Bacteroidota</taxon>
        <taxon>Flavobacteriia</taxon>
        <taxon>Flavobacteriales</taxon>
        <taxon>Flavobacteriaceae</taxon>
        <taxon>Croceitalea</taxon>
    </lineage>
</organism>
<accession>A0A0P7ADD4</accession>
<evidence type="ECO:0000256" key="1">
    <source>
        <dbReference type="ARBA" id="ARBA00022630"/>
    </source>
</evidence>
<dbReference type="EC" id="1.6.5.-" evidence="6"/>
<dbReference type="HAMAP" id="MF_01216">
    <property type="entry name" value="Azoreductase_type1"/>
    <property type="match status" value="1"/>
</dbReference>
<dbReference type="PATRIC" id="fig|1300341.3.peg.2657"/>
<evidence type="ECO:0000256" key="2">
    <source>
        <dbReference type="ARBA" id="ARBA00022643"/>
    </source>
</evidence>
<evidence type="ECO:0000256" key="3">
    <source>
        <dbReference type="ARBA" id="ARBA00023002"/>
    </source>
</evidence>
<dbReference type="InterPro" id="IPR003680">
    <property type="entry name" value="Flavodoxin_fold"/>
</dbReference>
<evidence type="ECO:0000256" key="5">
    <source>
        <dbReference type="ARBA" id="ARBA00048542"/>
    </source>
</evidence>
<dbReference type="OrthoDB" id="9805013at2"/>
<reference evidence="8 9" key="1">
    <citation type="submission" date="2015-09" db="EMBL/GenBank/DDBJ databases">
        <title>Genome sequence of the marine flavobacterium Croceitalea dokdonensis DOKDO 023 that contains proton- and sodium-pumping rhodopsins.</title>
        <authorList>
            <person name="Kwon S.-K."/>
            <person name="Lee H.K."/>
            <person name="Kwak M.-J."/>
            <person name="Kim J.F."/>
        </authorList>
    </citation>
    <scope>NUCLEOTIDE SEQUENCE [LARGE SCALE GENOMIC DNA]</scope>
    <source>
        <strain evidence="8 9">DOKDO 023</strain>
    </source>
</reference>
<dbReference type="Pfam" id="PF02525">
    <property type="entry name" value="Flavodoxin_2"/>
    <property type="match status" value="1"/>
</dbReference>
<dbReference type="PANTHER" id="PTHR43741:SF2">
    <property type="entry name" value="FMN-DEPENDENT NADH:QUINONE OXIDOREDUCTASE"/>
    <property type="match status" value="1"/>
</dbReference>
<comment type="subunit">
    <text evidence="6">Homodimer.</text>
</comment>
<feature type="domain" description="Flavodoxin-like fold" evidence="7">
    <location>
        <begin position="1"/>
        <end position="192"/>
    </location>
</feature>
<dbReference type="GO" id="GO:0016652">
    <property type="term" value="F:oxidoreductase activity, acting on NAD(P)H as acceptor"/>
    <property type="evidence" value="ECO:0007669"/>
    <property type="project" value="UniProtKB-UniRule"/>
</dbReference>
<comment type="caution">
    <text evidence="8">The sequence shown here is derived from an EMBL/GenBank/DDBJ whole genome shotgun (WGS) entry which is preliminary data.</text>
</comment>
<proteinExistence type="inferred from homology"/>
<dbReference type="RefSeq" id="WP_054559553.1">
    <property type="nucleotide sequence ID" value="NZ_LDJX01000005.1"/>
</dbReference>
<comment type="catalytic activity">
    <reaction evidence="5">
        <text>N,N-dimethyl-1,4-phenylenediamine + anthranilate + 2 NAD(+) = 2-(4-dimethylaminophenyl)diazenylbenzoate + 2 NADH + 2 H(+)</text>
        <dbReference type="Rhea" id="RHEA:55872"/>
        <dbReference type="ChEBI" id="CHEBI:15378"/>
        <dbReference type="ChEBI" id="CHEBI:15783"/>
        <dbReference type="ChEBI" id="CHEBI:16567"/>
        <dbReference type="ChEBI" id="CHEBI:57540"/>
        <dbReference type="ChEBI" id="CHEBI:57945"/>
        <dbReference type="ChEBI" id="CHEBI:71579"/>
        <dbReference type="EC" id="1.7.1.17"/>
    </reaction>
    <physiologicalReaction direction="right-to-left" evidence="5">
        <dbReference type="Rhea" id="RHEA:55874"/>
    </physiologicalReaction>
</comment>
<evidence type="ECO:0000313" key="8">
    <source>
        <dbReference type="EMBL" id="KPM31227.1"/>
    </source>
</evidence>
<comment type="similarity">
    <text evidence="6">Belongs to the azoreductase type 1 family.</text>
</comment>
<dbReference type="InterPro" id="IPR023048">
    <property type="entry name" value="NADH:quinone_OxRdtase_FMN_depd"/>
</dbReference>
<evidence type="ECO:0000256" key="4">
    <source>
        <dbReference type="ARBA" id="ARBA00023027"/>
    </source>
</evidence>
<comment type="catalytic activity">
    <reaction evidence="6">
        <text>2 a quinone + NADH + H(+) = 2 a 1,4-benzosemiquinone + NAD(+)</text>
        <dbReference type="Rhea" id="RHEA:65952"/>
        <dbReference type="ChEBI" id="CHEBI:15378"/>
        <dbReference type="ChEBI" id="CHEBI:57540"/>
        <dbReference type="ChEBI" id="CHEBI:57945"/>
        <dbReference type="ChEBI" id="CHEBI:132124"/>
        <dbReference type="ChEBI" id="CHEBI:134225"/>
    </reaction>
</comment>
<evidence type="ECO:0000256" key="6">
    <source>
        <dbReference type="HAMAP-Rule" id="MF_01216"/>
    </source>
</evidence>
<dbReference type="Gene3D" id="3.40.50.360">
    <property type="match status" value="1"/>
</dbReference>
<dbReference type="PANTHER" id="PTHR43741">
    <property type="entry name" value="FMN-DEPENDENT NADH-AZOREDUCTASE 1"/>
    <property type="match status" value="1"/>
</dbReference>
<dbReference type="AlphaFoldDB" id="A0A0P7ADD4"/>
<comment type="function">
    <text evidence="6">Quinone reductase that provides resistance to thiol-specific stress caused by electrophilic quinones.</text>
</comment>
<feature type="binding site" evidence="6">
    <location>
        <begin position="15"/>
        <end position="17"/>
    </location>
    <ligand>
        <name>FMN</name>
        <dbReference type="ChEBI" id="CHEBI:58210"/>
    </ligand>
</feature>
<name>A0A0P7ADD4_9FLAO</name>
<dbReference type="SUPFAM" id="SSF52218">
    <property type="entry name" value="Flavoproteins"/>
    <property type="match status" value="1"/>
</dbReference>
<keyword evidence="4 6" id="KW-0520">NAD</keyword>
<evidence type="ECO:0000259" key="7">
    <source>
        <dbReference type="Pfam" id="PF02525"/>
    </source>
</evidence>
<dbReference type="InterPro" id="IPR029039">
    <property type="entry name" value="Flavoprotein-like_sf"/>
</dbReference>
<dbReference type="STRING" id="1300341.I595_2492"/>
<keyword evidence="3 6" id="KW-0560">Oxidoreductase</keyword>
<comment type="caution">
    <text evidence="6">Lacks conserved residue(s) required for the propagation of feature annotation.</text>
</comment>
<feature type="binding site" evidence="6">
    <location>
        <position position="9"/>
    </location>
    <ligand>
        <name>FMN</name>
        <dbReference type="ChEBI" id="CHEBI:58210"/>
    </ligand>
</feature>
<dbReference type="Proteomes" id="UP000050280">
    <property type="component" value="Unassembled WGS sequence"/>
</dbReference>
<evidence type="ECO:0000313" key="9">
    <source>
        <dbReference type="Proteomes" id="UP000050280"/>
    </source>
</evidence>
<dbReference type="EC" id="1.7.1.17" evidence="6"/>
<keyword evidence="1 6" id="KW-0285">Flavoprotein</keyword>
<comment type="cofactor">
    <cofactor evidence="6">
        <name>FMN</name>
        <dbReference type="ChEBI" id="CHEBI:58210"/>
    </cofactor>
    <text evidence="6">Binds 1 FMN per subunit.</text>
</comment>
<dbReference type="EMBL" id="LDJX01000005">
    <property type="protein sequence ID" value="KPM31227.1"/>
    <property type="molecule type" value="Genomic_DNA"/>
</dbReference>
<keyword evidence="9" id="KW-1185">Reference proteome</keyword>
<sequence length="200" mass="22156">MNILKINSSSNRTTSISRKYVNKVVDKLLSEHTEATVQERDVAYSDLPFINEEMLNALFVKGERTKRQDEVLQVADGLIEEVSNADILVIGAPIYNFSVPASLKAYFDLIARAGRTFKYTENGPVGLLKGKKAYVVIASGGVPVGSEADFSSKYIKQFLSFIGIIDVEIIPVDQLVKKAEQSFAKVDEQIQKITQLQPVI</sequence>